<evidence type="ECO:0000256" key="8">
    <source>
        <dbReference type="HAMAP-Rule" id="MF_00265"/>
    </source>
</evidence>
<gene>
    <name evidence="8" type="primary">vapC</name>
    <name evidence="10" type="ORF">HF999_09620</name>
</gene>
<feature type="binding site" evidence="8">
    <location>
        <position position="7"/>
    </location>
    <ligand>
        <name>Mg(2+)</name>
        <dbReference type="ChEBI" id="CHEBI:18420"/>
    </ligand>
</feature>
<dbReference type="Gene3D" id="3.40.50.1010">
    <property type="entry name" value="5'-nuclease"/>
    <property type="match status" value="1"/>
</dbReference>
<dbReference type="InterPro" id="IPR022907">
    <property type="entry name" value="VapC_family"/>
</dbReference>
<dbReference type="AlphaFoldDB" id="A0A846WZJ0"/>
<dbReference type="GO" id="GO:0004540">
    <property type="term" value="F:RNA nuclease activity"/>
    <property type="evidence" value="ECO:0007669"/>
    <property type="project" value="InterPro"/>
</dbReference>
<evidence type="ECO:0000256" key="2">
    <source>
        <dbReference type="ARBA" id="ARBA00022649"/>
    </source>
</evidence>
<evidence type="ECO:0000256" key="3">
    <source>
        <dbReference type="ARBA" id="ARBA00022722"/>
    </source>
</evidence>
<evidence type="ECO:0000256" key="7">
    <source>
        <dbReference type="ARBA" id="ARBA00038093"/>
    </source>
</evidence>
<dbReference type="InterPro" id="IPR050556">
    <property type="entry name" value="Type_II_TA_system_RNase"/>
</dbReference>
<feature type="binding site" evidence="8">
    <location>
        <position position="97"/>
    </location>
    <ligand>
        <name>Mg(2+)</name>
        <dbReference type="ChEBI" id="CHEBI:18420"/>
    </ligand>
</feature>
<dbReference type="PANTHER" id="PTHR33653">
    <property type="entry name" value="RIBONUCLEASE VAPC2"/>
    <property type="match status" value="1"/>
</dbReference>
<reference evidence="10 11" key="1">
    <citation type="submission" date="2020-04" db="EMBL/GenBank/DDBJ databases">
        <title>MicrobeNet Type strains.</title>
        <authorList>
            <person name="Nicholson A.C."/>
        </authorList>
    </citation>
    <scope>NUCLEOTIDE SEQUENCE [LARGE SCALE GENOMIC DNA]</scope>
    <source>
        <strain evidence="10 11">DSM 44113</strain>
    </source>
</reference>
<evidence type="ECO:0000256" key="5">
    <source>
        <dbReference type="ARBA" id="ARBA00022801"/>
    </source>
</evidence>
<keyword evidence="11" id="KW-1185">Reference proteome</keyword>
<dbReference type="InterPro" id="IPR029060">
    <property type="entry name" value="PIN-like_dom_sf"/>
</dbReference>
<dbReference type="HAMAP" id="MF_00265">
    <property type="entry name" value="VapC_Nob1"/>
    <property type="match status" value="1"/>
</dbReference>
<evidence type="ECO:0000259" key="9">
    <source>
        <dbReference type="Pfam" id="PF01850"/>
    </source>
</evidence>
<dbReference type="Pfam" id="PF01850">
    <property type="entry name" value="PIN"/>
    <property type="match status" value="1"/>
</dbReference>
<proteinExistence type="inferred from homology"/>
<dbReference type="PANTHER" id="PTHR33653:SF1">
    <property type="entry name" value="RIBONUCLEASE VAPC2"/>
    <property type="match status" value="1"/>
</dbReference>
<protein>
    <recommendedName>
        <fullName evidence="8">Ribonuclease VapC</fullName>
        <shortName evidence="8">RNase VapC</shortName>
        <ecNumber evidence="8">3.1.-.-</ecNumber>
    </recommendedName>
    <alternativeName>
        <fullName evidence="8">Toxin VapC</fullName>
    </alternativeName>
</protein>
<name>A0A846WZJ0_9ACTN</name>
<comment type="cofactor">
    <cofactor evidence="1 8">
        <name>Mg(2+)</name>
        <dbReference type="ChEBI" id="CHEBI:18420"/>
    </cofactor>
</comment>
<keyword evidence="8" id="KW-0800">Toxin</keyword>
<dbReference type="EC" id="3.1.-.-" evidence="8"/>
<keyword evidence="4 8" id="KW-0479">Metal-binding</keyword>
<dbReference type="GO" id="GO:0016787">
    <property type="term" value="F:hydrolase activity"/>
    <property type="evidence" value="ECO:0007669"/>
    <property type="project" value="UniProtKB-KW"/>
</dbReference>
<organism evidence="10 11">
    <name type="scientific">Tsukamurella spumae</name>
    <dbReference type="NCBI Taxonomy" id="44753"/>
    <lineage>
        <taxon>Bacteria</taxon>
        <taxon>Bacillati</taxon>
        <taxon>Actinomycetota</taxon>
        <taxon>Actinomycetes</taxon>
        <taxon>Mycobacteriales</taxon>
        <taxon>Tsukamurellaceae</taxon>
        <taxon>Tsukamurella</taxon>
    </lineage>
</organism>
<comment type="function">
    <text evidence="8">Toxic component of a toxin-antitoxin (TA) system. An RNase.</text>
</comment>
<keyword evidence="6 8" id="KW-0460">Magnesium</keyword>
<dbReference type="EMBL" id="JAAXOQ010000010">
    <property type="protein sequence ID" value="NKY18628.1"/>
    <property type="molecule type" value="Genomic_DNA"/>
</dbReference>
<dbReference type="GO" id="GO:0000287">
    <property type="term" value="F:magnesium ion binding"/>
    <property type="evidence" value="ECO:0007669"/>
    <property type="project" value="UniProtKB-UniRule"/>
</dbReference>
<sequence length="139" mass="15511">MIRYLVDSSALWRINRDDALAEKWFGVLSAGSVGSCAPQRTEFRRSARNAAEYDQMNELFFEMYPDVPVPKAVWSWIESAQHRLVGVGAVRALSTVDLLICATAAARGLVILHDDADFELAERYLPDVRARRVVSPAGE</sequence>
<dbReference type="Proteomes" id="UP000582646">
    <property type="component" value="Unassembled WGS sequence"/>
</dbReference>
<dbReference type="SUPFAM" id="SSF88723">
    <property type="entry name" value="PIN domain-like"/>
    <property type="match status" value="1"/>
</dbReference>
<comment type="caution">
    <text evidence="10">The sequence shown here is derived from an EMBL/GenBank/DDBJ whole genome shotgun (WGS) entry which is preliminary data.</text>
</comment>
<dbReference type="InterPro" id="IPR002716">
    <property type="entry name" value="PIN_dom"/>
</dbReference>
<keyword evidence="2 8" id="KW-1277">Toxin-antitoxin system</keyword>
<evidence type="ECO:0000313" key="10">
    <source>
        <dbReference type="EMBL" id="NKY18628.1"/>
    </source>
</evidence>
<accession>A0A846WZJ0</accession>
<dbReference type="GO" id="GO:0090729">
    <property type="term" value="F:toxin activity"/>
    <property type="evidence" value="ECO:0007669"/>
    <property type="project" value="UniProtKB-KW"/>
</dbReference>
<evidence type="ECO:0000256" key="6">
    <source>
        <dbReference type="ARBA" id="ARBA00022842"/>
    </source>
</evidence>
<dbReference type="RefSeq" id="WP_168545654.1">
    <property type="nucleotide sequence ID" value="NZ_BAAAKS010000007.1"/>
</dbReference>
<comment type="similarity">
    <text evidence="7 8">Belongs to the PINc/VapC protein family.</text>
</comment>
<keyword evidence="5 8" id="KW-0378">Hydrolase</keyword>
<evidence type="ECO:0000256" key="1">
    <source>
        <dbReference type="ARBA" id="ARBA00001946"/>
    </source>
</evidence>
<evidence type="ECO:0000256" key="4">
    <source>
        <dbReference type="ARBA" id="ARBA00022723"/>
    </source>
</evidence>
<evidence type="ECO:0000313" key="11">
    <source>
        <dbReference type="Proteomes" id="UP000582646"/>
    </source>
</evidence>
<keyword evidence="3 8" id="KW-0540">Nuclease</keyword>
<feature type="domain" description="PIN" evidence="9">
    <location>
        <begin position="4"/>
        <end position="120"/>
    </location>
</feature>